<dbReference type="AlphaFoldDB" id="A0A150WXS0"/>
<dbReference type="STRING" id="279360.MB14_10885"/>
<dbReference type="EMBL" id="LQZQ01000051">
    <property type="protein sequence ID" value="KYG71277.1"/>
    <property type="molecule type" value="Genomic_DNA"/>
</dbReference>
<gene>
    <name evidence="2" type="ORF">MB14_10885</name>
</gene>
<proteinExistence type="predicted"/>
<dbReference type="RefSeq" id="WP_062593904.1">
    <property type="nucleotide sequence ID" value="NZ_LQZQ01000051.1"/>
</dbReference>
<sequence>MKKMAILLMVSILLTASSPFKDFQGVITYGIKYSQLPKEMKGMESMLPSEMMFSIKDSKIKIEQSLMGGSQVVISNQKEKTAEILMDMMGQKIHIHMSKEEIEAEEANTKNPEVTYLNETKKLAGFTCKKVLVKTEDGSESVMWITDKISVKHKDFQYLNGFPLEYETEQEGMIMHISALKVEEKKLGDEHFGVPEGYTAMTMEELTRLGGN</sequence>
<name>A0A150WXS0_ROSEK</name>
<dbReference type="InterPro" id="IPR025524">
    <property type="entry name" value="DUF4412"/>
</dbReference>
<feature type="domain" description="DUF4412" evidence="1">
    <location>
        <begin position="40"/>
        <end position="150"/>
    </location>
</feature>
<keyword evidence="3" id="KW-1185">Reference proteome</keyword>
<evidence type="ECO:0000259" key="1">
    <source>
        <dbReference type="Pfam" id="PF14371"/>
    </source>
</evidence>
<evidence type="ECO:0000313" key="2">
    <source>
        <dbReference type="EMBL" id="KYG71277.1"/>
    </source>
</evidence>
<dbReference type="Pfam" id="PF14371">
    <property type="entry name" value="DUF4412"/>
    <property type="match status" value="1"/>
</dbReference>
<accession>A0A150WXS0</accession>
<organism evidence="2 3">
    <name type="scientific">Roseivirga ehrenbergii (strain DSM 102268 / JCM 13514 / KCTC 12282 / NCIMB 14502 / KMM 6017)</name>
    <dbReference type="NCBI Taxonomy" id="279360"/>
    <lineage>
        <taxon>Bacteria</taxon>
        <taxon>Pseudomonadati</taxon>
        <taxon>Bacteroidota</taxon>
        <taxon>Cytophagia</taxon>
        <taxon>Cytophagales</taxon>
        <taxon>Roseivirgaceae</taxon>
        <taxon>Roseivirga</taxon>
    </lineage>
</organism>
<dbReference type="OrthoDB" id="1440774at2"/>
<evidence type="ECO:0000313" key="3">
    <source>
        <dbReference type="Proteomes" id="UP000075583"/>
    </source>
</evidence>
<comment type="caution">
    <text evidence="2">The sequence shown here is derived from an EMBL/GenBank/DDBJ whole genome shotgun (WGS) entry which is preliminary data.</text>
</comment>
<protein>
    <recommendedName>
        <fullName evidence="1">DUF4412 domain-containing protein</fullName>
    </recommendedName>
</protein>
<dbReference type="Proteomes" id="UP000075583">
    <property type="component" value="Unassembled WGS sequence"/>
</dbReference>
<reference evidence="2" key="1">
    <citation type="submission" date="2016-01" db="EMBL/GenBank/DDBJ databases">
        <title>Genome sequencing of Roseivirga ehrenbergii KMM 6017.</title>
        <authorList>
            <person name="Selvaratnam C."/>
            <person name="Thevarajoo S."/>
            <person name="Goh K.M."/>
            <person name="Ee R."/>
            <person name="Chan K.-G."/>
            <person name="Chong C.S."/>
        </authorList>
    </citation>
    <scope>NUCLEOTIDE SEQUENCE [LARGE SCALE GENOMIC DNA]</scope>
    <source>
        <strain evidence="2">KMM 6017</strain>
    </source>
</reference>